<dbReference type="EMBL" id="BMFA01000004">
    <property type="protein sequence ID" value="GGB45407.1"/>
    <property type="molecule type" value="Genomic_DNA"/>
</dbReference>
<proteinExistence type="predicted"/>
<dbReference type="SUPFAM" id="SSF53335">
    <property type="entry name" value="S-adenosyl-L-methionine-dependent methyltransferases"/>
    <property type="match status" value="1"/>
</dbReference>
<evidence type="ECO:0000313" key="2">
    <source>
        <dbReference type="Proteomes" id="UP000605148"/>
    </source>
</evidence>
<dbReference type="RefSeq" id="WP_150495601.1">
    <property type="nucleotide sequence ID" value="NZ_BMFA01000004.1"/>
</dbReference>
<dbReference type="Gene3D" id="3.40.50.150">
    <property type="entry name" value="Vaccinia Virus protein VP39"/>
    <property type="match status" value="1"/>
</dbReference>
<protein>
    <recommendedName>
        <fullName evidence="3">Macrocin-O-methyltransferase TylF</fullName>
    </recommendedName>
</protein>
<keyword evidence="2" id="KW-1185">Reference proteome</keyword>
<name>A0A916TH68_9HYPH</name>
<dbReference type="OrthoDB" id="9811332at2"/>
<dbReference type="Pfam" id="PF05711">
    <property type="entry name" value="TylF"/>
    <property type="match status" value="1"/>
</dbReference>
<accession>A0A916TH68</accession>
<dbReference type="InterPro" id="IPR029063">
    <property type="entry name" value="SAM-dependent_MTases_sf"/>
</dbReference>
<reference evidence="1" key="1">
    <citation type="journal article" date="2014" name="Int. J. Syst. Evol. Microbiol.">
        <title>Complete genome sequence of Corynebacterium casei LMG S-19264T (=DSM 44701T), isolated from a smear-ripened cheese.</title>
        <authorList>
            <consortium name="US DOE Joint Genome Institute (JGI-PGF)"/>
            <person name="Walter F."/>
            <person name="Albersmeier A."/>
            <person name="Kalinowski J."/>
            <person name="Ruckert C."/>
        </authorList>
    </citation>
    <scope>NUCLEOTIDE SEQUENCE</scope>
    <source>
        <strain evidence="1">CGMCC 1.12426</strain>
    </source>
</reference>
<dbReference type="PANTHER" id="PTHR40036:SF1">
    <property type="entry name" value="MACROCIN O-METHYLTRANSFERASE"/>
    <property type="match status" value="1"/>
</dbReference>
<gene>
    <name evidence="1" type="ORF">GCM10011316_16810</name>
</gene>
<dbReference type="InterPro" id="IPR008884">
    <property type="entry name" value="TylF_MeTrfase"/>
</dbReference>
<dbReference type="Proteomes" id="UP000605148">
    <property type="component" value="Unassembled WGS sequence"/>
</dbReference>
<reference evidence="1" key="2">
    <citation type="submission" date="2020-09" db="EMBL/GenBank/DDBJ databases">
        <authorList>
            <person name="Sun Q."/>
            <person name="Zhou Y."/>
        </authorList>
    </citation>
    <scope>NUCLEOTIDE SEQUENCE</scope>
    <source>
        <strain evidence="1">CGMCC 1.12426</strain>
    </source>
</reference>
<organism evidence="1 2">
    <name type="scientific">Roseibium aquae</name>
    <dbReference type="NCBI Taxonomy" id="1323746"/>
    <lineage>
        <taxon>Bacteria</taxon>
        <taxon>Pseudomonadati</taxon>
        <taxon>Pseudomonadota</taxon>
        <taxon>Alphaproteobacteria</taxon>
        <taxon>Hyphomicrobiales</taxon>
        <taxon>Stappiaceae</taxon>
        <taxon>Roseibium</taxon>
    </lineage>
</organism>
<comment type="caution">
    <text evidence="1">The sequence shown here is derived from an EMBL/GenBank/DDBJ whole genome shotgun (WGS) entry which is preliminary data.</text>
</comment>
<evidence type="ECO:0000313" key="1">
    <source>
        <dbReference type="EMBL" id="GGB45407.1"/>
    </source>
</evidence>
<evidence type="ECO:0008006" key="3">
    <source>
        <dbReference type="Google" id="ProtNLM"/>
    </source>
</evidence>
<dbReference type="AlphaFoldDB" id="A0A916TH68"/>
<sequence length="214" mass="24404">METPSNLEIYDQFLAQTTPDRLQKILARYELFKMTMDVPGDIVECGVFKGSGFFTFAKLIRLFRPNDSHRLVGFDFFETSRDMDFRYDIDKTVLDDHGSGWTSRDEIIQTCGRWGQTNVLLYAGNAAETTAQYAKEQLGARISLLYIDVDNYEGALGILNNLYDLVPRGGIIALDEYGLRGYGESDAVDEFFRERDVRLKAFPWANTPSAYLVK</sequence>
<dbReference type="PANTHER" id="PTHR40036">
    <property type="entry name" value="MACROCIN O-METHYLTRANSFERASE"/>
    <property type="match status" value="1"/>
</dbReference>